<dbReference type="Proteomes" id="UP000093000">
    <property type="component" value="Unassembled WGS sequence"/>
</dbReference>
<dbReference type="PROSITE" id="PS51039">
    <property type="entry name" value="ZF_AN1"/>
    <property type="match status" value="1"/>
</dbReference>
<dbReference type="InterPro" id="IPR000058">
    <property type="entry name" value="Znf_AN1"/>
</dbReference>
<dbReference type="SMART" id="SM00154">
    <property type="entry name" value="ZnF_AN1"/>
    <property type="match status" value="1"/>
</dbReference>
<dbReference type="Pfam" id="PF25327">
    <property type="entry name" value="UBL_ZFAND1"/>
    <property type="match status" value="1"/>
</dbReference>
<dbReference type="InterPro" id="IPR020103">
    <property type="entry name" value="PsdUridine_synth_cat_dom_sf"/>
</dbReference>
<dbReference type="InParanoid" id="A0A1C7NB02"/>
<keyword evidence="3" id="KW-0862">Zinc</keyword>
<evidence type="ECO:0000256" key="5">
    <source>
        <dbReference type="PROSITE-ProRule" id="PRU00182"/>
    </source>
</evidence>
<dbReference type="InterPro" id="IPR057358">
    <property type="entry name" value="UBL_ZFAND1-like"/>
</dbReference>
<dbReference type="GO" id="GO:0003723">
    <property type="term" value="F:RNA binding"/>
    <property type="evidence" value="ECO:0007669"/>
    <property type="project" value="UniProtKB-KW"/>
</dbReference>
<dbReference type="AlphaFoldDB" id="A0A1C7NB02"/>
<gene>
    <name evidence="8" type="ORF">A0J61_07425</name>
</gene>
<dbReference type="NCBIfam" id="TIGR00005">
    <property type="entry name" value="rluA_subfam"/>
    <property type="match status" value="1"/>
</dbReference>
<dbReference type="EMBL" id="LUGH01000500">
    <property type="protein sequence ID" value="OBZ84524.1"/>
    <property type="molecule type" value="Genomic_DNA"/>
</dbReference>
<dbReference type="InterPro" id="IPR006225">
    <property type="entry name" value="PsdUridine_synth_RluC/D"/>
</dbReference>
<dbReference type="InterPro" id="IPR050188">
    <property type="entry name" value="RluA_PseudoU_synthase"/>
</dbReference>
<evidence type="ECO:0000256" key="6">
    <source>
        <dbReference type="PROSITE-ProRule" id="PRU00449"/>
    </source>
</evidence>
<dbReference type="PROSITE" id="PS50889">
    <property type="entry name" value="S4"/>
    <property type="match status" value="1"/>
</dbReference>
<evidence type="ECO:0000313" key="9">
    <source>
        <dbReference type="Proteomes" id="UP000093000"/>
    </source>
</evidence>
<dbReference type="Gene3D" id="4.10.1110.10">
    <property type="entry name" value="AN1-like Zinc finger"/>
    <property type="match status" value="1"/>
</dbReference>
<dbReference type="CDD" id="cd02557">
    <property type="entry name" value="PseudoU_synth_ScRIB2"/>
    <property type="match status" value="1"/>
</dbReference>
<evidence type="ECO:0000313" key="8">
    <source>
        <dbReference type="EMBL" id="OBZ84524.1"/>
    </source>
</evidence>
<dbReference type="PANTHER" id="PTHR21600:SF40">
    <property type="entry name" value="PSEUDOURIDYLATE SYNTHASE RPUSD2"/>
    <property type="match status" value="1"/>
</dbReference>
<dbReference type="GO" id="GO:0000455">
    <property type="term" value="P:enzyme-directed rRNA pseudouridine synthesis"/>
    <property type="evidence" value="ECO:0007669"/>
    <property type="project" value="TreeGrafter"/>
</dbReference>
<keyword evidence="9" id="KW-1185">Reference proteome</keyword>
<feature type="active site" evidence="4">
    <location>
        <position position="349"/>
    </location>
</feature>
<dbReference type="STRING" id="101091.A0A1C7NB02"/>
<protein>
    <submittedName>
        <fullName evidence="8">Uncharacterized protein C18B11.02c</fullName>
    </submittedName>
</protein>
<dbReference type="SUPFAM" id="SSF118310">
    <property type="entry name" value="AN1-like Zinc finger"/>
    <property type="match status" value="1"/>
</dbReference>
<evidence type="ECO:0000256" key="1">
    <source>
        <dbReference type="ARBA" id="ARBA00022723"/>
    </source>
</evidence>
<proteinExistence type="predicted"/>
<dbReference type="Pfam" id="PF01428">
    <property type="entry name" value="zf-AN1"/>
    <property type="match status" value="1"/>
</dbReference>
<dbReference type="FunCoup" id="A0A1C7NB02">
    <property type="interactions" value="336"/>
</dbReference>
<dbReference type="InterPro" id="IPR035896">
    <property type="entry name" value="AN1-like_Znf"/>
</dbReference>
<sequence>MCRYQQQGKKALPECSVEGCFDIDLRVGPVHCPGCNKDYCLNHRHPSSHQCTSILLEETRTLEKRQATQALLAKTFTTQKKEKQPKKVPAKSKNGGMVELMKMKSTAKGSTSVPASSRIYLYIQCPHEAKVDSLVMYFDKKHSVGRVLDLIADICQINNQNHQLAASDPQMRTWSRWISRSLTRSHHTKPSYRGTVGYRKENDLHTADYYFENGLRKVKPYFFHFRAYAKERMLGSTLLQVFLNEYRGRSEQYYRRAIDKGWITINHQKVSPDTIIKRQDLMSHLVHRHEPPVTDQSIDIVYQDERLLVVNKPSSIQVHPGGRFRHNTVLHILRKQYGFDRLFPSNRLDIMTSGLMMICKDPLTANQLGLQMRSREIEKEYLCRVSGEFPKQPVLCQAPIKTLSYAVSLNYVHPEGKPSSTLFERISYDGATSLVRCKPMNGRTHQIRVHLRYLGYPIANDPIYGFCTAWSDQIKPQQPLIETQDIIHTMIATAPYDYMDDPFNQTGLPRCQICQVPIIQTDPDPQQLMLHAHRYTGKDWSFETPNLPTWA</sequence>
<dbReference type="GO" id="GO:0009982">
    <property type="term" value="F:pseudouridine synthase activity"/>
    <property type="evidence" value="ECO:0007669"/>
    <property type="project" value="InterPro"/>
</dbReference>
<evidence type="ECO:0000256" key="2">
    <source>
        <dbReference type="ARBA" id="ARBA00022771"/>
    </source>
</evidence>
<accession>A0A1C7NB02</accession>
<evidence type="ECO:0000256" key="4">
    <source>
        <dbReference type="PIRSR" id="PIRSR606225-1"/>
    </source>
</evidence>
<reference evidence="8 9" key="1">
    <citation type="submission" date="2016-03" db="EMBL/GenBank/DDBJ databases">
        <title>Choanephora cucurbitarum.</title>
        <authorList>
            <person name="Min B."/>
            <person name="Park H."/>
            <person name="Park J.-H."/>
            <person name="Shin H.-D."/>
            <person name="Choi I.-G."/>
        </authorList>
    </citation>
    <scope>NUCLEOTIDE SEQUENCE [LARGE SCALE GENOMIC DNA]</scope>
    <source>
        <strain evidence="8 9">KUS-F28377</strain>
    </source>
</reference>
<name>A0A1C7NB02_9FUNG</name>
<comment type="caution">
    <text evidence="8">The sequence shown here is derived from an EMBL/GenBank/DDBJ whole genome shotgun (WGS) entry which is preliminary data.</text>
</comment>
<dbReference type="Pfam" id="PF00849">
    <property type="entry name" value="PseudoU_synth_2"/>
    <property type="match status" value="1"/>
</dbReference>
<evidence type="ECO:0000256" key="3">
    <source>
        <dbReference type="ARBA" id="ARBA00022833"/>
    </source>
</evidence>
<dbReference type="OrthoDB" id="424794at2759"/>
<dbReference type="PANTHER" id="PTHR21600">
    <property type="entry name" value="MITOCHONDRIAL RNA PSEUDOURIDINE SYNTHASE"/>
    <property type="match status" value="1"/>
</dbReference>
<organism evidence="8 9">
    <name type="scientific">Choanephora cucurbitarum</name>
    <dbReference type="NCBI Taxonomy" id="101091"/>
    <lineage>
        <taxon>Eukaryota</taxon>
        <taxon>Fungi</taxon>
        <taxon>Fungi incertae sedis</taxon>
        <taxon>Mucoromycota</taxon>
        <taxon>Mucoromycotina</taxon>
        <taxon>Mucoromycetes</taxon>
        <taxon>Mucorales</taxon>
        <taxon>Mucorineae</taxon>
        <taxon>Choanephoraceae</taxon>
        <taxon>Choanephoroideae</taxon>
        <taxon>Choanephora</taxon>
    </lineage>
</organism>
<keyword evidence="2 6" id="KW-0863">Zinc-finger</keyword>
<evidence type="ECO:0000259" key="7">
    <source>
        <dbReference type="PROSITE" id="PS51039"/>
    </source>
</evidence>
<keyword evidence="5" id="KW-0694">RNA-binding</keyword>
<dbReference type="InterPro" id="IPR006145">
    <property type="entry name" value="PsdUridine_synth_RsuA/RluA"/>
</dbReference>
<keyword evidence="1" id="KW-0479">Metal-binding</keyword>
<feature type="domain" description="AN1-type" evidence="7">
    <location>
        <begin position="9"/>
        <end position="59"/>
    </location>
</feature>
<dbReference type="SUPFAM" id="SSF55120">
    <property type="entry name" value="Pseudouridine synthase"/>
    <property type="match status" value="1"/>
</dbReference>
<dbReference type="Gene3D" id="3.30.2350.10">
    <property type="entry name" value="Pseudouridine synthase"/>
    <property type="match status" value="1"/>
</dbReference>
<dbReference type="GO" id="GO:0008270">
    <property type="term" value="F:zinc ion binding"/>
    <property type="evidence" value="ECO:0007669"/>
    <property type="project" value="UniProtKB-KW"/>
</dbReference>